<gene>
    <name evidence="1" type="ORF">SAMN04487977_10760</name>
</gene>
<dbReference type="RefSeq" id="WP_074644401.1">
    <property type="nucleotide sequence ID" value="NZ_FOFU01000007.1"/>
</dbReference>
<dbReference type="AlphaFoldDB" id="A0A1H9HLL3"/>
<dbReference type="EMBL" id="FOFU01000007">
    <property type="protein sequence ID" value="SEQ63214.1"/>
    <property type="molecule type" value="Genomic_DNA"/>
</dbReference>
<protein>
    <recommendedName>
        <fullName evidence="3">SAP domain-containing protein</fullName>
    </recommendedName>
</protein>
<proteinExistence type="predicted"/>
<name>A0A1H9HLL3_9SPIR</name>
<keyword evidence="2" id="KW-1185">Reference proteome</keyword>
<evidence type="ECO:0000313" key="1">
    <source>
        <dbReference type="EMBL" id="SEQ63214.1"/>
    </source>
</evidence>
<dbReference type="OrthoDB" id="9778090at2"/>
<reference evidence="1 2" key="1">
    <citation type="submission" date="2016-10" db="EMBL/GenBank/DDBJ databases">
        <authorList>
            <person name="de Groot N.N."/>
        </authorList>
    </citation>
    <scope>NUCLEOTIDE SEQUENCE [LARGE SCALE GENOMIC DNA]</scope>
    <source>
        <strain evidence="1 2">B25</strain>
    </source>
</reference>
<dbReference type="Pfam" id="PF18953">
    <property type="entry name" value="SAP_new25"/>
    <property type="match status" value="1"/>
</dbReference>
<dbReference type="Proteomes" id="UP000182360">
    <property type="component" value="Unassembled WGS sequence"/>
</dbReference>
<organism evidence="1 2">
    <name type="scientific">Treponema bryantii</name>
    <dbReference type="NCBI Taxonomy" id="163"/>
    <lineage>
        <taxon>Bacteria</taxon>
        <taxon>Pseudomonadati</taxon>
        <taxon>Spirochaetota</taxon>
        <taxon>Spirochaetia</taxon>
        <taxon>Spirochaetales</taxon>
        <taxon>Treponemataceae</taxon>
        <taxon>Treponema</taxon>
    </lineage>
</organism>
<accession>A0A1H9HLL3</accession>
<sequence>MLRPQFNEIKSYEEFSKFYWYREELQKICKQLGLDSSGFKADLNHSIEEYFNGNLVRSVKSHRLTERGIHYTKSVVTTHLTLQTSLLECRFCFNQRFRDFFSEQTRIKNFRFNVDMVATARKVKETNDTTFTLGDLLDIYYGKKTYKKYDKVSLQWNKFVQDFCADPAAYQFPNKLKTTARLWKIVRESTREKVFKHELLDEFENKI</sequence>
<evidence type="ECO:0000313" key="2">
    <source>
        <dbReference type="Proteomes" id="UP000182360"/>
    </source>
</evidence>
<evidence type="ECO:0008006" key="3">
    <source>
        <dbReference type="Google" id="ProtNLM"/>
    </source>
</evidence>